<dbReference type="InterPro" id="IPR002477">
    <property type="entry name" value="Peptidoglycan-bd-like"/>
</dbReference>
<dbReference type="EMBL" id="CP055155">
    <property type="protein sequence ID" value="QNF31409.1"/>
    <property type="molecule type" value="Genomic_DNA"/>
</dbReference>
<feature type="domain" description="Peptidoglycan binding-like" evidence="2">
    <location>
        <begin position="2"/>
        <end position="50"/>
    </location>
</feature>
<evidence type="ECO:0000259" key="2">
    <source>
        <dbReference type="Pfam" id="PF01471"/>
    </source>
</evidence>
<dbReference type="InterPro" id="IPR036365">
    <property type="entry name" value="PGBD-like_sf"/>
</dbReference>
<name>A0A7G7G2M5_9BACT</name>
<organism evidence="3 4">
    <name type="scientific">Adhaeribacter swui</name>
    <dbReference type="NCBI Taxonomy" id="2086471"/>
    <lineage>
        <taxon>Bacteria</taxon>
        <taxon>Pseudomonadati</taxon>
        <taxon>Bacteroidota</taxon>
        <taxon>Cytophagia</taxon>
        <taxon>Cytophagales</taxon>
        <taxon>Hymenobacteraceae</taxon>
        <taxon>Adhaeribacter</taxon>
    </lineage>
</organism>
<evidence type="ECO:0000313" key="3">
    <source>
        <dbReference type="EMBL" id="QNF31409.1"/>
    </source>
</evidence>
<dbReference type="Gene3D" id="1.10.101.10">
    <property type="entry name" value="PGBD-like superfamily/PGBD"/>
    <property type="match status" value="1"/>
</dbReference>
<geneLocation type="plasmid" evidence="3 4">
    <name>unnamed2</name>
</geneLocation>
<feature type="compositionally biased region" description="Polar residues" evidence="1">
    <location>
        <begin position="45"/>
        <end position="57"/>
    </location>
</feature>
<dbReference type="AlphaFoldDB" id="A0A7G7G2M5"/>
<feature type="region of interest" description="Disordered" evidence="1">
    <location>
        <begin position="33"/>
        <end position="57"/>
    </location>
</feature>
<sequence length="57" mass="6253">MLQAMLTAIGYDTPITGYFGDKTEKAVKNFQNENELKPDGKAGDSTITTLKSLQDEN</sequence>
<proteinExistence type="predicted"/>
<keyword evidence="3" id="KW-0614">Plasmid</keyword>
<evidence type="ECO:0000313" key="4">
    <source>
        <dbReference type="Proteomes" id="UP000515237"/>
    </source>
</evidence>
<dbReference type="KEGG" id="aswu:HUW51_01080"/>
<keyword evidence="4" id="KW-1185">Reference proteome</keyword>
<dbReference type="InterPro" id="IPR036366">
    <property type="entry name" value="PGBDSf"/>
</dbReference>
<dbReference type="Proteomes" id="UP000515237">
    <property type="component" value="Plasmid unnamed2"/>
</dbReference>
<dbReference type="Pfam" id="PF01471">
    <property type="entry name" value="PG_binding_1"/>
    <property type="match status" value="1"/>
</dbReference>
<gene>
    <name evidence="3" type="ORF">HUW51_01080</name>
</gene>
<reference evidence="3 4" key="1">
    <citation type="journal article" date="2018" name="Int. J. Syst. Evol. Microbiol.">
        <title>Adhaeribacter swui sp. nov., isolated from wet mud.</title>
        <authorList>
            <person name="Kim D.U."/>
            <person name="Kim K.W."/>
            <person name="Kang M.S."/>
            <person name="Kim J.Y."/>
            <person name="Jang J.H."/>
            <person name="Kim M.K."/>
        </authorList>
    </citation>
    <scope>NUCLEOTIDE SEQUENCE [LARGE SCALE GENOMIC DNA]</scope>
    <source>
        <strain evidence="3 4">KCTC 52873</strain>
        <plasmid evidence="3">unnamed2</plasmid>
    </source>
</reference>
<dbReference type="SUPFAM" id="SSF47090">
    <property type="entry name" value="PGBD-like"/>
    <property type="match status" value="1"/>
</dbReference>
<protein>
    <submittedName>
        <fullName evidence="3">Peptidoglycan-binding protein</fullName>
    </submittedName>
</protein>
<accession>A0A7G7G2M5</accession>
<evidence type="ECO:0000256" key="1">
    <source>
        <dbReference type="SAM" id="MobiDB-lite"/>
    </source>
</evidence>